<comment type="similarity">
    <text evidence="1">Belongs to the glycosyl hydrolase 16 family.</text>
</comment>
<dbReference type="PROSITE" id="PS51762">
    <property type="entry name" value="GH16_2"/>
    <property type="match status" value="1"/>
</dbReference>
<protein>
    <recommendedName>
        <fullName evidence="3">GH16 domain-containing protein</fullName>
    </recommendedName>
</protein>
<proteinExistence type="inferred from homology"/>
<dbReference type="FunFam" id="2.60.120.200:FF:000336">
    <property type="entry name" value="Uncharacterized protein"/>
    <property type="match status" value="1"/>
</dbReference>
<dbReference type="Pfam" id="PF00722">
    <property type="entry name" value="Glyco_hydro_16"/>
    <property type="match status" value="1"/>
</dbReference>
<sequence length="341" mass="38136">MRTFQLGRFIIVFFLSQCIARGVVTRINGELIFDEEFNTLDSNRWHHVITGWRGGNGEFQYYTNRTENSYVKDGILFIKPTLTAHRFSNDFLYTGTLDLNNEGCNIDWNGGCVIQSGEEIINPIQSARIVTSKSFSFTYGTVEVRAKMPKGDWIWPAIWMLPTEGAYGGWPHSGEIDIVEIRGNTDFRCNGVQLGNTVMTSALHWGQAPSASRIHKNVWEKSLSSGSYSSDFHVYRLEWFPTGITFKMDGETVGSLSPPAGGFWELSGLTGANPWSGCTRMAPFDQKFHLVLNVAVGAAGFFPEGCVNVPYNKPWTASSSTPMTSRDDSAMQVDYIRVWSP</sequence>
<dbReference type="InterPro" id="IPR050546">
    <property type="entry name" value="Glycosyl_Hydrlase_16"/>
</dbReference>
<gene>
    <name evidence="4" type="ORF">GHT06_015435</name>
</gene>
<comment type="caution">
    <text evidence="4">The sequence shown here is derived from an EMBL/GenBank/DDBJ whole genome shotgun (WGS) entry which is preliminary data.</text>
</comment>
<evidence type="ECO:0000256" key="2">
    <source>
        <dbReference type="SAM" id="SignalP"/>
    </source>
</evidence>
<dbReference type="PANTHER" id="PTHR10963:SF55">
    <property type="entry name" value="GLYCOSIDE HYDROLASE FAMILY 16 PROTEIN"/>
    <property type="match status" value="1"/>
</dbReference>
<dbReference type="PANTHER" id="PTHR10963">
    <property type="entry name" value="GLYCOSYL HYDROLASE-RELATED"/>
    <property type="match status" value="1"/>
</dbReference>
<dbReference type="InterPro" id="IPR013320">
    <property type="entry name" value="ConA-like_dom_sf"/>
</dbReference>
<dbReference type="Proteomes" id="UP000820818">
    <property type="component" value="Linkage Group LG5"/>
</dbReference>
<feature type="domain" description="GH16" evidence="3">
    <location>
        <begin position="25"/>
        <end position="341"/>
    </location>
</feature>
<evidence type="ECO:0000256" key="1">
    <source>
        <dbReference type="ARBA" id="ARBA00006865"/>
    </source>
</evidence>
<dbReference type="InterPro" id="IPR000757">
    <property type="entry name" value="Beta-glucanase-like"/>
</dbReference>
<evidence type="ECO:0000313" key="5">
    <source>
        <dbReference type="Proteomes" id="UP000820818"/>
    </source>
</evidence>
<dbReference type="EMBL" id="WJBH02000005">
    <property type="protein sequence ID" value="KAI9558646.1"/>
    <property type="molecule type" value="Genomic_DNA"/>
</dbReference>
<feature type="chain" id="PRO_5042085913" description="GH16 domain-containing protein" evidence="2">
    <location>
        <begin position="21"/>
        <end position="341"/>
    </location>
</feature>
<keyword evidence="2" id="KW-0732">Signal</keyword>
<organism evidence="4 5">
    <name type="scientific">Daphnia sinensis</name>
    <dbReference type="NCBI Taxonomy" id="1820382"/>
    <lineage>
        <taxon>Eukaryota</taxon>
        <taxon>Metazoa</taxon>
        <taxon>Ecdysozoa</taxon>
        <taxon>Arthropoda</taxon>
        <taxon>Crustacea</taxon>
        <taxon>Branchiopoda</taxon>
        <taxon>Diplostraca</taxon>
        <taxon>Cladocera</taxon>
        <taxon>Anomopoda</taxon>
        <taxon>Daphniidae</taxon>
        <taxon>Daphnia</taxon>
        <taxon>Daphnia similis group</taxon>
    </lineage>
</organism>
<keyword evidence="5" id="KW-1185">Reference proteome</keyword>
<evidence type="ECO:0000313" key="4">
    <source>
        <dbReference type="EMBL" id="KAI9558646.1"/>
    </source>
</evidence>
<dbReference type="Gene3D" id="2.60.120.200">
    <property type="match status" value="1"/>
</dbReference>
<dbReference type="AlphaFoldDB" id="A0AAD5PSX7"/>
<feature type="signal peptide" evidence="2">
    <location>
        <begin position="1"/>
        <end position="20"/>
    </location>
</feature>
<name>A0AAD5PSX7_9CRUS</name>
<dbReference type="GO" id="GO:0005975">
    <property type="term" value="P:carbohydrate metabolic process"/>
    <property type="evidence" value="ECO:0007669"/>
    <property type="project" value="InterPro"/>
</dbReference>
<dbReference type="GO" id="GO:0004553">
    <property type="term" value="F:hydrolase activity, hydrolyzing O-glycosyl compounds"/>
    <property type="evidence" value="ECO:0007669"/>
    <property type="project" value="InterPro"/>
</dbReference>
<accession>A0AAD5PSX7</accession>
<dbReference type="SUPFAM" id="SSF49899">
    <property type="entry name" value="Concanavalin A-like lectins/glucanases"/>
    <property type="match status" value="1"/>
</dbReference>
<reference evidence="4 5" key="1">
    <citation type="submission" date="2022-05" db="EMBL/GenBank/DDBJ databases">
        <title>A multi-omics perspective on studying reproductive biology in Daphnia sinensis.</title>
        <authorList>
            <person name="Jia J."/>
        </authorList>
    </citation>
    <scope>NUCLEOTIDE SEQUENCE [LARGE SCALE GENOMIC DNA]</scope>
    <source>
        <strain evidence="4 5">WSL</strain>
    </source>
</reference>
<evidence type="ECO:0000259" key="3">
    <source>
        <dbReference type="PROSITE" id="PS51762"/>
    </source>
</evidence>